<name>A0A7S3JGM0_9SPIT</name>
<organism evidence="2">
    <name type="scientific">Euplotes harpa</name>
    <dbReference type="NCBI Taxonomy" id="151035"/>
    <lineage>
        <taxon>Eukaryota</taxon>
        <taxon>Sar</taxon>
        <taxon>Alveolata</taxon>
        <taxon>Ciliophora</taxon>
        <taxon>Intramacronucleata</taxon>
        <taxon>Spirotrichea</taxon>
        <taxon>Hypotrichia</taxon>
        <taxon>Euplotida</taxon>
        <taxon>Euplotidae</taxon>
        <taxon>Euplotes</taxon>
    </lineage>
</organism>
<feature type="signal peptide" evidence="1">
    <location>
        <begin position="1"/>
        <end position="19"/>
    </location>
</feature>
<dbReference type="InterPro" id="IPR032942">
    <property type="entry name" value="BPI/LBP/Plunc"/>
</dbReference>
<keyword evidence="1" id="KW-0732">Signal</keyword>
<reference evidence="2" key="1">
    <citation type="submission" date="2021-01" db="EMBL/GenBank/DDBJ databases">
        <authorList>
            <person name="Corre E."/>
            <person name="Pelletier E."/>
            <person name="Niang G."/>
            <person name="Scheremetjew M."/>
            <person name="Finn R."/>
            <person name="Kale V."/>
            <person name="Holt S."/>
            <person name="Cochrane G."/>
            <person name="Meng A."/>
            <person name="Brown T."/>
            <person name="Cohen L."/>
        </authorList>
    </citation>
    <scope>NUCLEOTIDE SEQUENCE</scope>
    <source>
        <strain evidence="2">FSP1.4</strain>
    </source>
</reference>
<evidence type="ECO:0000313" key="2">
    <source>
        <dbReference type="EMBL" id="CAE0354577.1"/>
    </source>
</evidence>
<dbReference type="GO" id="GO:0008289">
    <property type="term" value="F:lipid binding"/>
    <property type="evidence" value="ECO:0007669"/>
    <property type="project" value="InterPro"/>
</dbReference>
<evidence type="ECO:0000256" key="1">
    <source>
        <dbReference type="SAM" id="SignalP"/>
    </source>
</evidence>
<dbReference type="PANTHER" id="PTHR10504">
    <property type="entry name" value="BACTERICIDAL PERMEABILITY-INCREASING BPI PROTEIN-RELATED"/>
    <property type="match status" value="1"/>
</dbReference>
<accession>A0A7S3JGM0</accession>
<sequence>MKVLIFAIALALAISCTHGVNPGLIGGLKLPLINKMKAQFVPPIMEGFKQIAIDDMHMGDLSVTGITVHVDNNDHNNIKVGFNEGKNGLDIAVDNTYINVHVNWRYSKGIIKVSGVGDIKGPINHIQMVMGFDTQPKGDFLIPKVQINDFDMSLDKGQWNFHFDCKLCPSKVIDLIVNAFKGPLVDKIKGEAKKVVNSKVSDTVNAKLVQVYTTTTAINPDLTFTFATTGPISVKSTYLSVPFDGTVFLTKEGYSRPFDAPDIPHENPQNPGEIQLFASKYLYQTFEKSINKLPMRFDSQIAGYDVTFDVDGSKVPIEIDTRDKHLHVLGGGILTFPTLGFVFEVGASCDIDVLFRPGDSTNTIYVDPDVNRESLKLTVFKATLYGYEIDFTPFIGVVNYVVGFVINSVMLPPVAIAKNPGLPLTATAGVIDFYDTYTEAGVAFNFGIQDLLESLLSK</sequence>
<gene>
    <name evidence="2" type="ORF">EHAR0213_LOCUS13493</name>
</gene>
<dbReference type="PANTHER" id="PTHR10504:SF131">
    <property type="entry name" value="BPI2 DOMAIN-CONTAINING PROTEIN"/>
    <property type="match status" value="1"/>
</dbReference>
<feature type="chain" id="PRO_5031488675" evidence="1">
    <location>
        <begin position="20"/>
        <end position="458"/>
    </location>
</feature>
<dbReference type="EMBL" id="HBII01032567">
    <property type="protein sequence ID" value="CAE0354577.1"/>
    <property type="molecule type" value="Transcribed_RNA"/>
</dbReference>
<dbReference type="Gene3D" id="3.15.10.10">
    <property type="entry name" value="Bactericidal permeability-increasing protein, domain 1"/>
    <property type="match status" value="1"/>
</dbReference>
<dbReference type="InterPro" id="IPR017943">
    <property type="entry name" value="Bactericidal_perm-incr_a/b_dom"/>
</dbReference>
<dbReference type="PROSITE" id="PS51257">
    <property type="entry name" value="PROKAR_LIPOPROTEIN"/>
    <property type="match status" value="1"/>
</dbReference>
<protein>
    <submittedName>
        <fullName evidence="2">Uncharacterized protein</fullName>
    </submittedName>
</protein>
<dbReference type="SUPFAM" id="SSF55394">
    <property type="entry name" value="Bactericidal permeability-increasing protein, BPI"/>
    <property type="match status" value="1"/>
</dbReference>
<proteinExistence type="predicted"/>
<dbReference type="AlphaFoldDB" id="A0A7S3JGM0"/>